<sequence length="274" mass="29797">MTGTLPADTTIGRVRLRVNDLERVVEFYETVVGLESLDRSSDYATLGAGGDVLLELDGDPDAAERPSEAAGLFHIAVRVPDEAALADALVRIEREWVLDGASDHLVSQALYLSDPGGNGVEIYCDRPKSEWSRDSAGRVAMDTLPLERGALPDGDPDRSVPEETDIGHVHLETTDLDRARSFYVDDVGFEISAAFPGNATFLAAGDYHHHVGINGWNGRQEPVGDHCGLEYFEVVVPESVVERLADDLSGARWVDDALAIEDPDGIEVRFRDAK</sequence>
<keyword evidence="3" id="KW-1185">Reference proteome</keyword>
<dbReference type="Proteomes" id="UP001202674">
    <property type="component" value="Unassembled WGS sequence"/>
</dbReference>
<gene>
    <name evidence="2" type="ORF">AArcSt11_11175</name>
</gene>
<dbReference type="InterPro" id="IPR029068">
    <property type="entry name" value="Glyas_Bleomycin-R_OHBP_Dase"/>
</dbReference>
<name>A0AAE3K7R9_9EURY</name>
<dbReference type="AlphaFoldDB" id="A0AAE3K7R9"/>
<dbReference type="Pfam" id="PF00903">
    <property type="entry name" value="Glyoxalase"/>
    <property type="match status" value="1"/>
</dbReference>
<proteinExistence type="predicted"/>
<evidence type="ECO:0000313" key="3">
    <source>
        <dbReference type="Proteomes" id="UP001202674"/>
    </source>
</evidence>
<dbReference type="RefSeq" id="WP_250597106.1">
    <property type="nucleotide sequence ID" value="NZ_JAKRVY010000006.1"/>
</dbReference>
<reference evidence="2 3" key="1">
    <citation type="journal article" date="2022" name="Syst. Appl. Microbiol.">
        <title>Natronocalculus amylovorans gen. nov., sp. nov., and Natranaeroarchaeum aerophilus sp. nov., dominant culturable amylolytic natronoarchaea from hypersaline soda lakes in southwestern Siberia.</title>
        <authorList>
            <person name="Sorokin D.Y."/>
            <person name="Elcheninov A.G."/>
            <person name="Khizhniak T.V."/>
            <person name="Koenen M."/>
            <person name="Bale N.J."/>
            <person name="Damste J.S.S."/>
            <person name="Kublanov I.V."/>
        </authorList>
    </citation>
    <scope>NUCLEOTIDE SEQUENCE [LARGE SCALE GENOMIC DNA]</scope>
    <source>
        <strain evidence="2 3">AArc-St1-1</strain>
    </source>
</reference>
<protein>
    <submittedName>
        <fullName evidence="2">VOC family protein</fullName>
    </submittedName>
</protein>
<dbReference type="Gene3D" id="3.10.180.10">
    <property type="entry name" value="2,3-Dihydroxybiphenyl 1,2-Dioxygenase, domain 1"/>
    <property type="match status" value="2"/>
</dbReference>
<feature type="domain" description="VOC" evidence="1">
    <location>
        <begin position="165"/>
        <end position="273"/>
    </location>
</feature>
<dbReference type="InterPro" id="IPR037523">
    <property type="entry name" value="VOC_core"/>
</dbReference>
<accession>A0AAE3K7R9</accession>
<dbReference type="PANTHER" id="PTHR43279:SF1">
    <property type="entry name" value="CATECHOL-2,3-DIOXYGENASE"/>
    <property type="match status" value="1"/>
</dbReference>
<organism evidence="2 3">
    <name type="scientific">Natranaeroarchaeum aerophilus</name>
    <dbReference type="NCBI Taxonomy" id="2917711"/>
    <lineage>
        <taxon>Archaea</taxon>
        <taxon>Methanobacteriati</taxon>
        <taxon>Methanobacteriota</taxon>
        <taxon>Stenosarchaea group</taxon>
        <taxon>Halobacteria</taxon>
        <taxon>Halobacteriales</taxon>
        <taxon>Natronoarchaeaceae</taxon>
        <taxon>Natranaeroarchaeum</taxon>
    </lineage>
</organism>
<evidence type="ECO:0000313" key="2">
    <source>
        <dbReference type="EMBL" id="MCL9814214.1"/>
    </source>
</evidence>
<evidence type="ECO:0000259" key="1">
    <source>
        <dbReference type="PROSITE" id="PS51819"/>
    </source>
</evidence>
<dbReference type="PROSITE" id="PS51819">
    <property type="entry name" value="VOC"/>
    <property type="match status" value="2"/>
</dbReference>
<comment type="caution">
    <text evidence="2">The sequence shown here is derived from an EMBL/GenBank/DDBJ whole genome shotgun (WGS) entry which is preliminary data.</text>
</comment>
<feature type="domain" description="VOC" evidence="1">
    <location>
        <begin position="10"/>
        <end position="125"/>
    </location>
</feature>
<dbReference type="SUPFAM" id="SSF54593">
    <property type="entry name" value="Glyoxalase/Bleomycin resistance protein/Dihydroxybiphenyl dioxygenase"/>
    <property type="match status" value="2"/>
</dbReference>
<dbReference type="EMBL" id="JAKRVY010000006">
    <property type="protein sequence ID" value="MCL9814214.1"/>
    <property type="molecule type" value="Genomic_DNA"/>
</dbReference>
<dbReference type="PANTHER" id="PTHR43279">
    <property type="entry name" value="CATECHOL-2,3-DIOXYGENASE"/>
    <property type="match status" value="1"/>
</dbReference>
<dbReference type="InterPro" id="IPR004360">
    <property type="entry name" value="Glyas_Fos-R_dOase_dom"/>
</dbReference>